<name>A0A2Z6PBS0_TRISU</name>
<dbReference type="Proteomes" id="UP000242715">
    <property type="component" value="Unassembled WGS sequence"/>
</dbReference>
<sequence>MIEYCILQLLHSIVIPKITIKKVALFNFPAVTTFPFQLSLFNFPFAINPSKDHLKWNHGIVVQLGKILIPTDFYKTWKYELHTHKIASLCIPEKHKIVRLSLAEDESFMYYGQEVATFFGLNKPTRILLDYQIVENKFGMNFLPDVEDVKTIPEKPVIEDVKTIPEKPVINIVSSDNESDHDTEVLPNESSEKASEFDTEEDLEEENDGFKLHSWTKKVTISMANLRKKQVLTFPNHISRNVLANTDQLLILSDDTNFIYQCKIHTSARSKNYGSYEKHIGDGWYAYMRRHRPKVDDILEFNLTEPYFELNVKLERR</sequence>
<gene>
    <name evidence="7" type="ORF">TSUD_280720</name>
</gene>
<feature type="region of interest" description="Disordered" evidence="6">
    <location>
        <begin position="172"/>
        <end position="206"/>
    </location>
</feature>
<organism evidence="7 8">
    <name type="scientific">Trifolium subterraneum</name>
    <name type="common">Subterranean clover</name>
    <dbReference type="NCBI Taxonomy" id="3900"/>
    <lineage>
        <taxon>Eukaryota</taxon>
        <taxon>Viridiplantae</taxon>
        <taxon>Streptophyta</taxon>
        <taxon>Embryophyta</taxon>
        <taxon>Tracheophyta</taxon>
        <taxon>Spermatophyta</taxon>
        <taxon>Magnoliopsida</taxon>
        <taxon>eudicotyledons</taxon>
        <taxon>Gunneridae</taxon>
        <taxon>Pentapetalae</taxon>
        <taxon>rosids</taxon>
        <taxon>fabids</taxon>
        <taxon>Fabales</taxon>
        <taxon>Fabaceae</taxon>
        <taxon>Papilionoideae</taxon>
        <taxon>50 kb inversion clade</taxon>
        <taxon>NPAAA clade</taxon>
        <taxon>Hologalegina</taxon>
        <taxon>IRL clade</taxon>
        <taxon>Trifolieae</taxon>
        <taxon>Trifolium</taxon>
    </lineage>
</organism>
<dbReference type="EMBL" id="DF974191">
    <property type="protein sequence ID" value="GAU46245.1"/>
    <property type="molecule type" value="Genomic_DNA"/>
</dbReference>
<keyword evidence="8" id="KW-1185">Reference proteome</keyword>
<accession>A0A2Z6PBS0</accession>
<evidence type="ECO:0000256" key="1">
    <source>
        <dbReference type="ARBA" id="ARBA00004123"/>
    </source>
</evidence>
<evidence type="ECO:0000313" key="8">
    <source>
        <dbReference type="Proteomes" id="UP000242715"/>
    </source>
</evidence>
<feature type="compositionally biased region" description="Acidic residues" evidence="6">
    <location>
        <begin position="197"/>
        <end position="206"/>
    </location>
</feature>
<keyword evidence="4" id="KW-0804">Transcription</keyword>
<comment type="subcellular location">
    <subcellularLocation>
        <location evidence="1">Nucleus</location>
    </subcellularLocation>
</comment>
<dbReference type="GO" id="GO:0005634">
    <property type="term" value="C:nucleus"/>
    <property type="evidence" value="ECO:0007669"/>
    <property type="project" value="UniProtKB-SubCell"/>
</dbReference>
<keyword evidence="5" id="KW-0539">Nucleus</keyword>
<evidence type="ECO:0008006" key="9">
    <source>
        <dbReference type="Google" id="ProtNLM"/>
    </source>
</evidence>
<evidence type="ECO:0000256" key="5">
    <source>
        <dbReference type="ARBA" id="ARBA00023242"/>
    </source>
</evidence>
<evidence type="ECO:0000256" key="2">
    <source>
        <dbReference type="ARBA" id="ARBA00023015"/>
    </source>
</evidence>
<proteinExistence type="predicted"/>
<dbReference type="Gene3D" id="2.40.330.10">
    <property type="entry name" value="DNA-binding pseudobarrel domain"/>
    <property type="match status" value="1"/>
</dbReference>
<dbReference type="InterPro" id="IPR015300">
    <property type="entry name" value="DNA-bd_pseudobarrel_sf"/>
</dbReference>
<evidence type="ECO:0000256" key="6">
    <source>
        <dbReference type="SAM" id="MobiDB-lite"/>
    </source>
</evidence>
<protein>
    <recommendedName>
        <fullName evidence="9">TF-B3 domain-containing protein</fullName>
    </recommendedName>
</protein>
<keyword evidence="2" id="KW-0805">Transcription regulation</keyword>
<feature type="compositionally biased region" description="Basic and acidic residues" evidence="6">
    <location>
        <begin position="178"/>
        <end position="196"/>
    </location>
</feature>
<keyword evidence="3" id="KW-0238">DNA-binding</keyword>
<evidence type="ECO:0000313" key="7">
    <source>
        <dbReference type="EMBL" id="GAU46245.1"/>
    </source>
</evidence>
<dbReference type="AlphaFoldDB" id="A0A2Z6PBS0"/>
<dbReference type="GO" id="GO:0003677">
    <property type="term" value="F:DNA binding"/>
    <property type="evidence" value="ECO:0007669"/>
    <property type="project" value="UniProtKB-KW"/>
</dbReference>
<evidence type="ECO:0000256" key="3">
    <source>
        <dbReference type="ARBA" id="ARBA00023125"/>
    </source>
</evidence>
<evidence type="ECO:0000256" key="4">
    <source>
        <dbReference type="ARBA" id="ARBA00023163"/>
    </source>
</evidence>
<reference evidence="8" key="1">
    <citation type="journal article" date="2017" name="Front. Plant Sci.">
        <title>Climate Clever Clovers: New Paradigm to Reduce the Environmental Footprint of Ruminants by Breeding Low Methanogenic Forages Utilizing Haplotype Variation.</title>
        <authorList>
            <person name="Kaur P."/>
            <person name="Appels R."/>
            <person name="Bayer P.E."/>
            <person name="Keeble-Gagnere G."/>
            <person name="Wang J."/>
            <person name="Hirakawa H."/>
            <person name="Shirasawa K."/>
            <person name="Vercoe P."/>
            <person name="Stefanova K."/>
            <person name="Durmic Z."/>
            <person name="Nichols P."/>
            <person name="Revell C."/>
            <person name="Isobe S.N."/>
            <person name="Edwards D."/>
            <person name="Erskine W."/>
        </authorList>
    </citation>
    <scope>NUCLEOTIDE SEQUENCE [LARGE SCALE GENOMIC DNA]</scope>
    <source>
        <strain evidence="8">cv. Daliak</strain>
    </source>
</reference>
<dbReference type="OrthoDB" id="10550591at2759"/>